<dbReference type="Pfam" id="PF01471">
    <property type="entry name" value="PG_binding_1"/>
    <property type="match status" value="1"/>
</dbReference>
<dbReference type="GO" id="GO:0016787">
    <property type="term" value="F:hydrolase activity"/>
    <property type="evidence" value="ECO:0007669"/>
    <property type="project" value="UniProtKB-KW"/>
</dbReference>
<proteinExistence type="inferred from homology"/>
<reference evidence="12" key="2">
    <citation type="journal article" date="2016" name="Int. J. Syst. Evol. Microbiol.">
        <title>Complete genome sequence and cell structure of Limnochorda pilosa, a Gram-negative spore-former within the phylum Firmicutes.</title>
        <authorList>
            <person name="Watanabe M."/>
            <person name="Kojima H."/>
            <person name="Fukui M."/>
        </authorList>
    </citation>
    <scope>NUCLEOTIDE SEQUENCE [LARGE SCALE GENOMIC DNA]</scope>
    <source>
        <strain evidence="12">HC45</strain>
    </source>
</reference>
<evidence type="ECO:0000259" key="10">
    <source>
        <dbReference type="Pfam" id="PF07486"/>
    </source>
</evidence>
<dbReference type="AlphaFoldDB" id="A0A0K2SMP6"/>
<keyword evidence="4" id="KW-0732">Signal</keyword>
<feature type="domain" description="Peptidoglycan binding-like" evidence="9">
    <location>
        <begin position="46"/>
        <end position="101"/>
    </location>
</feature>
<evidence type="ECO:0000256" key="1">
    <source>
        <dbReference type="ARBA" id="ARBA00007010"/>
    </source>
</evidence>
<evidence type="ECO:0000256" key="2">
    <source>
        <dbReference type="ARBA" id="ARBA00018364"/>
    </source>
</evidence>
<dbReference type="GO" id="GO:0071555">
    <property type="term" value="P:cell wall organization"/>
    <property type="evidence" value="ECO:0007669"/>
    <property type="project" value="UniProtKB-KW"/>
</dbReference>
<feature type="domain" description="Cell wall hydrolase SleB" evidence="10">
    <location>
        <begin position="138"/>
        <end position="237"/>
    </location>
</feature>
<dbReference type="GO" id="GO:0030435">
    <property type="term" value="P:sporulation resulting in formation of a cellular spore"/>
    <property type="evidence" value="ECO:0007669"/>
    <property type="project" value="UniProtKB-KW"/>
</dbReference>
<evidence type="ECO:0000313" key="11">
    <source>
        <dbReference type="EMBL" id="BAS28380.1"/>
    </source>
</evidence>
<dbReference type="RefSeq" id="WP_198409524.1">
    <property type="nucleotide sequence ID" value="NZ_AP014924.1"/>
</dbReference>
<name>A0A0K2SMP6_LIMPI</name>
<dbReference type="NCBIfam" id="TIGR02869">
    <property type="entry name" value="spore_SleB"/>
    <property type="match status" value="1"/>
</dbReference>
<dbReference type="PATRIC" id="fig|1555112.3.peg.2589"/>
<keyword evidence="3" id="KW-0309">Germination</keyword>
<dbReference type="InterPro" id="IPR011105">
    <property type="entry name" value="Cell_wall_hydrolase_SleB"/>
</dbReference>
<dbReference type="InterPro" id="IPR036366">
    <property type="entry name" value="PGBDSf"/>
</dbReference>
<sequence length="238" mass="25825">MSSEQARIRKTPVRAAWLGGLLLVVLLAGSPAVHAQRPTLYWGTSGYQVRVLQWRLQQWGYYRGPIDGSFGNATAQAVRRFQARNGLRVDGVVGPTTWSALGLGWRAPVRAAATPVAAGGRSDDLTLLARLVSAEAEGEPFEGMVSVAAVVLNRVRSPKFPNSVAGVVFQPHAFESVTNGLIWRRSPSALAWQAARAALNGWDPTYGSLFFWNPAKPVSGWIWSRPVVRQVGAHVFAL</sequence>
<reference evidence="12" key="1">
    <citation type="submission" date="2015-07" db="EMBL/GenBank/DDBJ databases">
        <title>Complete genome sequence and phylogenetic analysis of Limnochorda pilosa.</title>
        <authorList>
            <person name="Watanabe M."/>
            <person name="Kojima H."/>
            <person name="Fukui M."/>
        </authorList>
    </citation>
    <scope>NUCLEOTIDE SEQUENCE [LARGE SCALE GENOMIC DNA]</scope>
    <source>
        <strain evidence="12">HC45</strain>
    </source>
</reference>
<dbReference type="InterPro" id="IPR014224">
    <property type="entry name" value="Spore_cortex_SleB"/>
</dbReference>
<dbReference type="Gene3D" id="1.10.10.2520">
    <property type="entry name" value="Cell wall hydrolase SleB, domain 1"/>
    <property type="match status" value="1"/>
</dbReference>
<dbReference type="Proteomes" id="UP000065807">
    <property type="component" value="Chromosome"/>
</dbReference>
<evidence type="ECO:0000313" key="12">
    <source>
        <dbReference type="Proteomes" id="UP000065807"/>
    </source>
</evidence>
<evidence type="ECO:0000259" key="9">
    <source>
        <dbReference type="Pfam" id="PF01471"/>
    </source>
</evidence>
<evidence type="ECO:0000256" key="5">
    <source>
        <dbReference type="ARBA" id="ARBA00022801"/>
    </source>
</evidence>
<dbReference type="InterPro" id="IPR036365">
    <property type="entry name" value="PGBD-like_sf"/>
</dbReference>
<dbReference type="Gene3D" id="1.10.101.10">
    <property type="entry name" value="PGBD-like superfamily/PGBD"/>
    <property type="match status" value="1"/>
</dbReference>
<evidence type="ECO:0000256" key="8">
    <source>
        <dbReference type="NCBIfam" id="TIGR02869"/>
    </source>
</evidence>
<dbReference type="Gene3D" id="6.20.240.60">
    <property type="match status" value="1"/>
</dbReference>
<keyword evidence="5" id="KW-0378">Hydrolase</keyword>
<keyword evidence="7" id="KW-0961">Cell wall biogenesis/degradation</keyword>
<gene>
    <name evidence="11" type="ORF">LIP_2550</name>
</gene>
<dbReference type="GO" id="GO:0009847">
    <property type="term" value="P:spore germination"/>
    <property type="evidence" value="ECO:0007669"/>
    <property type="project" value="UniProtKB-UniRule"/>
</dbReference>
<organism evidence="11 12">
    <name type="scientific">Limnochorda pilosa</name>
    <dbReference type="NCBI Taxonomy" id="1555112"/>
    <lineage>
        <taxon>Bacteria</taxon>
        <taxon>Bacillati</taxon>
        <taxon>Bacillota</taxon>
        <taxon>Limnochordia</taxon>
        <taxon>Limnochordales</taxon>
        <taxon>Limnochordaceae</taxon>
        <taxon>Limnochorda</taxon>
    </lineage>
</organism>
<evidence type="ECO:0000256" key="6">
    <source>
        <dbReference type="ARBA" id="ARBA00022969"/>
    </source>
</evidence>
<accession>A0A0K2SMP6</accession>
<dbReference type="InterPro" id="IPR042047">
    <property type="entry name" value="SleB_dom1"/>
</dbReference>
<dbReference type="STRING" id="1555112.LIP_2550"/>
<dbReference type="KEGG" id="lpil:LIP_2550"/>
<evidence type="ECO:0000256" key="3">
    <source>
        <dbReference type="ARBA" id="ARBA00022544"/>
    </source>
</evidence>
<keyword evidence="6" id="KW-0749">Sporulation</keyword>
<keyword evidence="12" id="KW-1185">Reference proteome</keyword>
<protein>
    <recommendedName>
        <fullName evidence="2 8">Spore cortex-lytic enzyme</fullName>
    </recommendedName>
</protein>
<comment type="similarity">
    <text evidence="1">Belongs to the SleB family.</text>
</comment>
<dbReference type="SUPFAM" id="SSF47090">
    <property type="entry name" value="PGBD-like"/>
    <property type="match status" value="1"/>
</dbReference>
<dbReference type="InterPro" id="IPR002477">
    <property type="entry name" value="Peptidoglycan-bd-like"/>
</dbReference>
<dbReference type="Pfam" id="PF07486">
    <property type="entry name" value="Hydrolase_2"/>
    <property type="match status" value="1"/>
</dbReference>
<dbReference type="EMBL" id="AP014924">
    <property type="protein sequence ID" value="BAS28380.1"/>
    <property type="molecule type" value="Genomic_DNA"/>
</dbReference>
<evidence type="ECO:0000256" key="7">
    <source>
        <dbReference type="ARBA" id="ARBA00023316"/>
    </source>
</evidence>
<evidence type="ECO:0000256" key="4">
    <source>
        <dbReference type="ARBA" id="ARBA00022729"/>
    </source>
</evidence>